<dbReference type="Proteomes" id="UP000676996">
    <property type="component" value="Unassembled WGS sequence"/>
</dbReference>
<dbReference type="CDD" id="cd11524">
    <property type="entry name" value="SYLF"/>
    <property type="match status" value="1"/>
</dbReference>
<dbReference type="EMBL" id="JAGRQC010000002">
    <property type="protein sequence ID" value="MBR0552627.1"/>
    <property type="molecule type" value="Genomic_DNA"/>
</dbReference>
<gene>
    <name evidence="2" type="ORF">J7S20_08935</name>
</gene>
<name>A0A8T4IDA0_9SPHN</name>
<dbReference type="GO" id="GO:0035091">
    <property type="term" value="F:phosphatidylinositol binding"/>
    <property type="evidence" value="ECO:0007669"/>
    <property type="project" value="TreeGrafter"/>
</dbReference>
<protein>
    <submittedName>
        <fullName evidence="2">Lipid-binding SYLF domain-containing protein</fullName>
    </submittedName>
</protein>
<evidence type="ECO:0000313" key="2">
    <source>
        <dbReference type="EMBL" id="MBR0552627.1"/>
    </source>
</evidence>
<comment type="caution">
    <text evidence="2">The sequence shown here is derived from an EMBL/GenBank/DDBJ whole genome shotgun (WGS) entry which is preliminary data.</text>
</comment>
<dbReference type="PANTHER" id="PTHR15629">
    <property type="entry name" value="SH3YL1 PROTEIN"/>
    <property type="match status" value="1"/>
</dbReference>
<evidence type="ECO:0000313" key="3">
    <source>
        <dbReference type="Proteomes" id="UP000676996"/>
    </source>
</evidence>
<dbReference type="AlphaFoldDB" id="A0A8T4IDA0"/>
<feature type="domain" description="Ysc84 actin-binding" evidence="1">
    <location>
        <begin position="121"/>
        <end position="238"/>
    </location>
</feature>
<reference evidence="2" key="1">
    <citation type="submission" date="2021-04" db="EMBL/GenBank/DDBJ databases">
        <title>Ouciella asimina sp. nov., isolated from the surface seawater in the hydrothermal field of Okinawa Trough.</title>
        <authorList>
            <person name="Shuang W."/>
        </authorList>
    </citation>
    <scope>NUCLEOTIDE SEQUENCE</scope>
    <source>
        <strain evidence="2">LXI357</strain>
    </source>
</reference>
<accession>A0A8T4IDA0</accession>
<dbReference type="InterPro" id="IPR007461">
    <property type="entry name" value="Ysc84_actin-binding"/>
</dbReference>
<dbReference type="InterPro" id="IPR051702">
    <property type="entry name" value="SH3_domain_YSC84-like"/>
</dbReference>
<dbReference type="PROSITE" id="PS51257">
    <property type="entry name" value="PROKAR_LIPOPROTEIN"/>
    <property type="match status" value="1"/>
</dbReference>
<evidence type="ECO:0000259" key="1">
    <source>
        <dbReference type="Pfam" id="PF04366"/>
    </source>
</evidence>
<proteinExistence type="predicted"/>
<sequence length="239" mass="24691">MKYRPIIMAAAVASLAACNNNTTTTADTNMAADNGMAMTTGDNMAQTAPDAQQLVDEATAEVQKMKADPDLAKLIKKAKGIYIVPEFGRGAFIVGGRGGAGVVLANQTAGWTAPAFYDFGALSVGAQAGGSGGQLAFLLMTDNAVDAFMSGNKISLNAESGLSIVNYSANAQASWGKGDIIMWSDTEGAYAGATVSVTDINWDDDNNQNYYGEKVDPNQILSGKITKPAASQLQTALAG</sequence>
<dbReference type="PANTHER" id="PTHR15629:SF2">
    <property type="entry name" value="SH3 DOMAIN-CONTAINING YSC84-LIKE PROTEIN 1"/>
    <property type="match status" value="1"/>
</dbReference>
<organism evidence="2 3">
    <name type="scientific">Stakelama marina</name>
    <dbReference type="NCBI Taxonomy" id="2826939"/>
    <lineage>
        <taxon>Bacteria</taxon>
        <taxon>Pseudomonadati</taxon>
        <taxon>Pseudomonadota</taxon>
        <taxon>Alphaproteobacteria</taxon>
        <taxon>Sphingomonadales</taxon>
        <taxon>Sphingomonadaceae</taxon>
        <taxon>Stakelama</taxon>
    </lineage>
</organism>
<dbReference type="Pfam" id="PF04366">
    <property type="entry name" value="Ysc84"/>
    <property type="match status" value="1"/>
</dbReference>
<keyword evidence="3" id="KW-1185">Reference proteome</keyword>
<dbReference type="RefSeq" id="WP_284053898.1">
    <property type="nucleotide sequence ID" value="NZ_JAGRQC010000002.1"/>
</dbReference>